<reference evidence="2 3" key="1">
    <citation type="submission" date="2017-05" db="EMBL/GenBank/DDBJ databases">
        <title>Whole genome sequencing of Yersinia kristensenii.</title>
        <authorList>
            <person name="Campioni F."/>
        </authorList>
    </citation>
    <scope>NUCLEOTIDE SEQUENCE [LARGE SCALE GENOMIC DNA]</scope>
    <source>
        <strain evidence="2 3">CFSAN060536</strain>
    </source>
</reference>
<keyword evidence="1" id="KW-1133">Transmembrane helix</keyword>
<feature type="transmembrane region" description="Helical" evidence="1">
    <location>
        <begin position="345"/>
        <end position="371"/>
    </location>
</feature>
<feature type="transmembrane region" description="Helical" evidence="1">
    <location>
        <begin position="739"/>
        <end position="758"/>
    </location>
</feature>
<gene>
    <name evidence="2" type="ORF">CBW57_05735</name>
</gene>
<organism evidence="2 3">
    <name type="scientific">Yersinia intermedia</name>
    <dbReference type="NCBI Taxonomy" id="631"/>
    <lineage>
        <taxon>Bacteria</taxon>
        <taxon>Pseudomonadati</taxon>
        <taxon>Pseudomonadota</taxon>
        <taxon>Gammaproteobacteria</taxon>
        <taxon>Enterobacterales</taxon>
        <taxon>Yersiniaceae</taxon>
        <taxon>Yersinia</taxon>
    </lineage>
</organism>
<feature type="transmembrane region" description="Helical" evidence="1">
    <location>
        <begin position="770"/>
        <end position="793"/>
    </location>
</feature>
<dbReference type="GO" id="GO:0005886">
    <property type="term" value="C:plasma membrane"/>
    <property type="evidence" value="ECO:0007669"/>
    <property type="project" value="TreeGrafter"/>
</dbReference>
<feature type="transmembrane region" description="Helical" evidence="1">
    <location>
        <begin position="429"/>
        <end position="450"/>
    </location>
</feature>
<accession>A0A209A6F3</accession>
<comment type="caution">
    <text evidence="2">The sequence shown here is derived from an EMBL/GenBank/DDBJ whole genome shotgun (WGS) entry which is preliminary data.</text>
</comment>
<feature type="transmembrane region" description="Helical" evidence="1">
    <location>
        <begin position="684"/>
        <end position="704"/>
    </location>
</feature>
<dbReference type="RefSeq" id="WP_087815529.1">
    <property type="nucleotide sequence ID" value="NZ_CP173103.1"/>
</dbReference>
<evidence type="ECO:0000256" key="1">
    <source>
        <dbReference type="SAM" id="Phobius"/>
    </source>
</evidence>
<feature type="transmembrane region" description="Helical" evidence="1">
    <location>
        <begin position="15"/>
        <end position="39"/>
    </location>
</feature>
<sequence>MFTSEFINDVKLSPMASILAIIITALGMLSSFLVLLLYLTDRSIESYHNDHTQIYRIETQFNLPNGDDVKSAQVPFPLIPALQNAKNIKEVIYALRLFTDLQVNDQTHSKVEIYAVSPNFFNVINPYKLSNDQPNLYEPNISQDRPHLTQNEIIITPEFNRQYLHLDNPVGHVITLGNKGQFVIKDMVSLHKDSRFKTNAVIAFSPELIDGYHDKRHDWYDMHAYAFITMDAGEKPNSEQLDTLVTRYAPQLPGAPFSPEEFIQLSARNITDIHYDNGLPDEISTVIAKSYLYSLYAAGIFIFLTTTMNFFNVNNVINTNKKNSFQIKKSLGASRYQLLTEALSIALLQAFFVLLLAILFLIVLIQLSIGVKELILIQETKTLLASFFFTLISIYTAILISHITYLYVTVFPNQSGHYNIYNQQPISRYVHQGALCIQITIAGIIVYLWAGILTQNNFMQHHDFGYEKDNIVTFTLSDELIDQAAINSLQNELKNTVNIESIALSSWQPFDMSRTNASIFHLNQQEKDKLVTVNTLNANKHFLDTWGVKVLAGYDNVLIPSDDNNVVHAVATQSFMTLMGQHSYDETLNSIFYINDNDSEHKIRILRIINDFYLADVNKNTTPLLIFIENKSQRYGALKLQYIQDLGEVKKTLERYRVNPTQIQTVEHLHQAYFNTNRLMQKTANFVAILSISLILISTVIISISETKRIGKTLRIMESIGGSIYTHIIFFIQQNIAPIIFAAIIAFSMGFFLLHRWLVQYHAVDNLSYVNATATLFIFIISIVVIMTITLIFNNDNINTKKK</sequence>
<name>A0A209A6F3_YERIN</name>
<protein>
    <recommendedName>
        <fullName evidence="4">ABC transporter permease</fullName>
    </recommendedName>
</protein>
<feature type="transmembrane region" description="Helical" evidence="1">
    <location>
        <begin position="291"/>
        <end position="311"/>
    </location>
</feature>
<dbReference type="PANTHER" id="PTHR30572:SF4">
    <property type="entry name" value="ABC TRANSPORTER PERMEASE YTRF"/>
    <property type="match status" value="1"/>
</dbReference>
<keyword evidence="1" id="KW-0472">Membrane</keyword>
<evidence type="ECO:0000313" key="2">
    <source>
        <dbReference type="EMBL" id="OVZ88359.1"/>
    </source>
</evidence>
<evidence type="ECO:0000313" key="3">
    <source>
        <dbReference type="Proteomes" id="UP000196440"/>
    </source>
</evidence>
<feature type="transmembrane region" description="Helical" evidence="1">
    <location>
        <begin position="383"/>
        <end position="409"/>
    </location>
</feature>
<feature type="transmembrane region" description="Helical" evidence="1">
    <location>
        <begin position="716"/>
        <end position="732"/>
    </location>
</feature>
<dbReference type="AlphaFoldDB" id="A0A209A6F3"/>
<dbReference type="NCBIfam" id="NF038008">
    <property type="entry name" value="ABC_perm_DarB"/>
    <property type="match status" value="1"/>
</dbReference>
<dbReference type="Proteomes" id="UP000196440">
    <property type="component" value="Unassembled WGS sequence"/>
</dbReference>
<evidence type="ECO:0008006" key="4">
    <source>
        <dbReference type="Google" id="ProtNLM"/>
    </source>
</evidence>
<dbReference type="PANTHER" id="PTHR30572">
    <property type="entry name" value="MEMBRANE COMPONENT OF TRANSPORTER-RELATED"/>
    <property type="match status" value="1"/>
</dbReference>
<dbReference type="EMBL" id="NHOI01000007">
    <property type="protein sequence ID" value="OVZ88359.1"/>
    <property type="molecule type" value="Genomic_DNA"/>
</dbReference>
<keyword evidence="1" id="KW-0812">Transmembrane</keyword>
<proteinExistence type="predicted"/>
<dbReference type="InterPro" id="IPR050250">
    <property type="entry name" value="Macrolide_Exporter_MacB"/>
</dbReference>
<dbReference type="GO" id="GO:0022857">
    <property type="term" value="F:transmembrane transporter activity"/>
    <property type="evidence" value="ECO:0007669"/>
    <property type="project" value="TreeGrafter"/>
</dbReference>